<sequence length="496" mass="53935">MRTLLFLGLLLVFFAACEVDRDFVTGDAVQLRVGVDTLSFDTVFTARGSATQVFKLYNDAADPIKIDRITVAGMTGVHFTFNIDGELGPEARDVVIWGRDSIYVFVEAEVDPTAPEEVSPFIAEDRLIFETGSRREEVVLQAFGQNANYLNGFNRGSFFQPICQGGTFTLPVDLPTVIYGSMFIDSCTVQALAGTRIYFYGGIQRNENLGGSGIFNDGFIYTLPAGRLHLLGTQEEPVVLATDRLEEAYGESRGGYRGLIFGPESTGNRIEHTRIYNSIVGITADSLAEVTIESSIIANSSGAAISTYQSTVTARNSLFHSNFGNTVQFLKGGSLTLEHCTLANYGTDAVALALLNFSCDDNDVCLAAPLTARVRNSIVVGARSGQLLFADGFSGDQPDFFDVEITNSVVRTDDDFLRSNDGIFSDFYSTSCTGCYNYQSADPLFVSISEDDYRPDSLSVARDLGVFLPALPLDLEGNDRDTDRPDAGALEWQPAN</sequence>
<dbReference type="PROSITE" id="PS51257">
    <property type="entry name" value="PROKAR_LIPOPROTEIN"/>
    <property type="match status" value="1"/>
</dbReference>
<dbReference type="InterPro" id="IPR039448">
    <property type="entry name" value="Beta_helix"/>
</dbReference>
<evidence type="ECO:0000256" key="2">
    <source>
        <dbReference type="SAM" id="SignalP"/>
    </source>
</evidence>
<feature type="region of interest" description="Disordered" evidence="1">
    <location>
        <begin position="477"/>
        <end position="496"/>
    </location>
</feature>
<reference evidence="4 5" key="1">
    <citation type="submission" date="2020-08" db="EMBL/GenBank/DDBJ databases">
        <title>Genomic Encyclopedia of Type Strains, Phase IV (KMG-IV): sequencing the most valuable type-strain genomes for metagenomic binning, comparative biology and taxonomic classification.</title>
        <authorList>
            <person name="Goeker M."/>
        </authorList>
    </citation>
    <scope>NUCLEOTIDE SEQUENCE [LARGE SCALE GENOMIC DNA]</scope>
    <source>
        <strain evidence="4 5">DSM 105137</strain>
    </source>
</reference>
<dbReference type="Proteomes" id="UP000576209">
    <property type="component" value="Unassembled WGS sequence"/>
</dbReference>
<evidence type="ECO:0000256" key="1">
    <source>
        <dbReference type="SAM" id="MobiDB-lite"/>
    </source>
</evidence>
<feature type="compositionally biased region" description="Basic and acidic residues" evidence="1">
    <location>
        <begin position="477"/>
        <end position="486"/>
    </location>
</feature>
<keyword evidence="5" id="KW-1185">Reference proteome</keyword>
<dbReference type="EMBL" id="JACIFF010000008">
    <property type="protein sequence ID" value="MBB4080327.1"/>
    <property type="molecule type" value="Genomic_DNA"/>
</dbReference>
<dbReference type="Gene3D" id="2.160.20.10">
    <property type="entry name" value="Single-stranded right-handed beta-helix, Pectin lyase-like"/>
    <property type="match status" value="1"/>
</dbReference>
<organism evidence="4 5">
    <name type="scientific">Neolewinella aquimaris</name>
    <dbReference type="NCBI Taxonomy" id="1835722"/>
    <lineage>
        <taxon>Bacteria</taxon>
        <taxon>Pseudomonadati</taxon>
        <taxon>Bacteroidota</taxon>
        <taxon>Saprospiria</taxon>
        <taxon>Saprospirales</taxon>
        <taxon>Lewinellaceae</taxon>
        <taxon>Neolewinella</taxon>
    </lineage>
</organism>
<accession>A0A840EAA0</accession>
<dbReference type="RefSeq" id="WP_183496568.1">
    <property type="nucleotide sequence ID" value="NZ_JACIFF010000008.1"/>
</dbReference>
<dbReference type="SUPFAM" id="SSF51126">
    <property type="entry name" value="Pectin lyase-like"/>
    <property type="match status" value="1"/>
</dbReference>
<comment type="caution">
    <text evidence="4">The sequence shown here is derived from an EMBL/GenBank/DDBJ whole genome shotgun (WGS) entry which is preliminary data.</text>
</comment>
<gene>
    <name evidence="4" type="ORF">GGR28_002961</name>
</gene>
<protein>
    <recommendedName>
        <fullName evidence="3">Right handed beta helix domain-containing protein</fullName>
    </recommendedName>
</protein>
<dbReference type="Pfam" id="PF13229">
    <property type="entry name" value="Beta_helix"/>
    <property type="match status" value="1"/>
</dbReference>
<keyword evidence="2" id="KW-0732">Signal</keyword>
<evidence type="ECO:0000313" key="4">
    <source>
        <dbReference type="EMBL" id="MBB4080327.1"/>
    </source>
</evidence>
<feature type="signal peptide" evidence="2">
    <location>
        <begin position="1"/>
        <end position="18"/>
    </location>
</feature>
<name>A0A840EAA0_9BACT</name>
<evidence type="ECO:0000259" key="3">
    <source>
        <dbReference type="Pfam" id="PF13229"/>
    </source>
</evidence>
<dbReference type="InterPro" id="IPR011050">
    <property type="entry name" value="Pectin_lyase_fold/virulence"/>
</dbReference>
<proteinExistence type="predicted"/>
<feature type="chain" id="PRO_5032469543" description="Right handed beta helix domain-containing protein" evidence="2">
    <location>
        <begin position="19"/>
        <end position="496"/>
    </location>
</feature>
<dbReference type="InterPro" id="IPR012334">
    <property type="entry name" value="Pectin_lyas_fold"/>
</dbReference>
<dbReference type="AlphaFoldDB" id="A0A840EAA0"/>
<evidence type="ECO:0000313" key="5">
    <source>
        <dbReference type="Proteomes" id="UP000576209"/>
    </source>
</evidence>
<feature type="domain" description="Right handed beta helix" evidence="3">
    <location>
        <begin position="265"/>
        <end position="346"/>
    </location>
</feature>